<dbReference type="EMBL" id="WIXP02000003">
    <property type="protein sequence ID" value="KAF6212758.1"/>
    <property type="molecule type" value="Genomic_DNA"/>
</dbReference>
<comment type="caution">
    <text evidence="1">The sequence shown here is derived from an EMBL/GenBank/DDBJ whole genome shotgun (WGS) entry which is preliminary data.</text>
</comment>
<keyword evidence="2" id="KW-1185">Reference proteome</keyword>
<feature type="non-terminal residue" evidence="1">
    <location>
        <position position="55"/>
    </location>
</feature>
<evidence type="ECO:0000313" key="1">
    <source>
        <dbReference type="EMBL" id="KAF6212758.1"/>
    </source>
</evidence>
<accession>A0A8S9XWW7</accession>
<evidence type="ECO:0000313" key="2">
    <source>
        <dbReference type="Proteomes" id="UP000466442"/>
    </source>
</evidence>
<organism evidence="1 2">
    <name type="scientific">Apolygus lucorum</name>
    <name type="common">Small green plant bug</name>
    <name type="synonym">Lygocoris lucorum</name>
    <dbReference type="NCBI Taxonomy" id="248454"/>
    <lineage>
        <taxon>Eukaryota</taxon>
        <taxon>Metazoa</taxon>
        <taxon>Ecdysozoa</taxon>
        <taxon>Arthropoda</taxon>
        <taxon>Hexapoda</taxon>
        <taxon>Insecta</taxon>
        <taxon>Pterygota</taxon>
        <taxon>Neoptera</taxon>
        <taxon>Paraneoptera</taxon>
        <taxon>Hemiptera</taxon>
        <taxon>Heteroptera</taxon>
        <taxon>Panheteroptera</taxon>
        <taxon>Cimicomorpha</taxon>
        <taxon>Miridae</taxon>
        <taxon>Mirini</taxon>
        <taxon>Apolygus</taxon>
    </lineage>
</organism>
<sequence length="55" mass="6234">SPIRRRIQRIRVCLLLKIPNPAERACNDLNGKEIVEGKVLYGRASSEESREAART</sequence>
<gene>
    <name evidence="1" type="ORF">GE061_010466</name>
</gene>
<reference evidence="1" key="1">
    <citation type="journal article" date="2021" name="Mol. Ecol. Resour.">
        <title>Apolygus lucorum genome provides insights into omnivorousness and mesophyll feeding.</title>
        <authorList>
            <person name="Liu Y."/>
            <person name="Liu H."/>
            <person name="Wang H."/>
            <person name="Huang T."/>
            <person name="Liu B."/>
            <person name="Yang B."/>
            <person name="Yin L."/>
            <person name="Li B."/>
            <person name="Zhang Y."/>
            <person name="Zhang S."/>
            <person name="Jiang F."/>
            <person name="Zhang X."/>
            <person name="Ren Y."/>
            <person name="Wang B."/>
            <person name="Wang S."/>
            <person name="Lu Y."/>
            <person name="Wu K."/>
            <person name="Fan W."/>
            <person name="Wang G."/>
        </authorList>
    </citation>
    <scope>NUCLEOTIDE SEQUENCE</scope>
    <source>
        <strain evidence="1">12Hb</strain>
    </source>
</reference>
<protein>
    <submittedName>
        <fullName evidence="1">Uncharacterized protein</fullName>
    </submittedName>
</protein>
<proteinExistence type="predicted"/>
<dbReference type="Proteomes" id="UP000466442">
    <property type="component" value="Unassembled WGS sequence"/>
</dbReference>
<dbReference type="AlphaFoldDB" id="A0A8S9XWW7"/>
<name>A0A8S9XWW7_APOLU</name>